<comment type="caution">
    <text evidence="1">The sequence shown here is derived from an EMBL/GenBank/DDBJ whole genome shotgun (WGS) entry which is preliminary data.</text>
</comment>
<evidence type="ECO:0000313" key="2">
    <source>
        <dbReference type="Proteomes" id="UP000033540"/>
    </source>
</evidence>
<gene>
    <name evidence="1" type="ORF">P875_00053405</name>
</gene>
<evidence type="ECO:0000313" key="1">
    <source>
        <dbReference type="EMBL" id="KJK60413.1"/>
    </source>
</evidence>
<name>A0A0F0I3A0_ASPPU</name>
<sequence>MPKLDNFYCALCGSVFSTTAVAAPMRASTCGGDFYADIGNEALEIVKMGYLTPRKWVEHRDLAENSQHVRNAERALAVLSGQFQHVEVLFLIVARGNKLPRPDRSTVADFHFLKILFMCQI</sequence>
<reference evidence="1 2" key="1">
    <citation type="submission" date="2015-02" db="EMBL/GenBank/DDBJ databases">
        <title>Draft genome sequence of Aspergillus parasiticus SU-1.</title>
        <authorList>
            <person name="Yu J."/>
            <person name="Fedorova N."/>
            <person name="Yin Y."/>
            <person name="Losada L."/>
            <person name="Zafar N."/>
            <person name="Taujale R."/>
            <person name="Ehrlich K.C."/>
            <person name="Bhatnagar D."/>
            <person name="Cleveland T.E."/>
            <person name="Bennett J.W."/>
            <person name="Nierman W.C."/>
        </authorList>
    </citation>
    <scope>NUCLEOTIDE SEQUENCE [LARGE SCALE GENOMIC DNA]</scope>
    <source>
        <strain evidence="2">ATCC 56775 / NRRL 5862 / SRRC 143 / SU-1</strain>
    </source>
</reference>
<accession>A0A0F0I3A0</accession>
<dbReference type="AlphaFoldDB" id="A0A0F0I3A0"/>
<dbReference type="EMBL" id="JZEE01000741">
    <property type="protein sequence ID" value="KJK60413.1"/>
    <property type="molecule type" value="Genomic_DNA"/>
</dbReference>
<dbReference type="OrthoDB" id="10588234at2759"/>
<dbReference type="Proteomes" id="UP000033540">
    <property type="component" value="Unassembled WGS sequence"/>
</dbReference>
<proteinExistence type="predicted"/>
<protein>
    <submittedName>
        <fullName evidence="1">Uncharacterized protein</fullName>
    </submittedName>
</protein>
<organism evidence="1 2">
    <name type="scientific">Aspergillus parasiticus (strain ATCC 56775 / NRRL 5862 / SRRC 143 / SU-1)</name>
    <dbReference type="NCBI Taxonomy" id="1403190"/>
    <lineage>
        <taxon>Eukaryota</taxon>
        <taxon>Fungi</taxon>
        <taxon>Dikarya</taxon>
        <taxon>Ascomycota</taxon>
        <taxon>Pezizomycotina</taxon>
        <taxon>Eurotiomycetes</taxon>
        <taxon>Eurotiomycetidae</taxon>
        <taxon>Eurotiales</taxon>
        <taxon>Aspergillaceae</taxon>
        <taxon>Aspergillus</taxon>
        <taxon>Aspergillus subgen. Circumdati</taxon>
    </lineage>
</organism>